<dbReference type="EMBL" id="MLYV02001347">
    <property type="protein sequence ID" value="PSR70592.1"/>
    <property type="molecule type" value="Genomic_DNA"/>
</dbReference>
<dbReference type="AlphaFoldDB" id="A0A2R6NEZ0"/>
<keyword evidence="2 5" id="KW-0349">Heme</keyword>
<evidence type="ECO:0000313" key="8">
    <source>
        <dbReference type="Proteomes" id="UP000186601"/>
    </source>
</evidence>
<dbReference type="GO" id="GO:0016705">
    <property type="term" value="F:oxidoreductase activity, acting on paired donors, with incorporation or reduction of molecular oxygen"/>
    <property type="evidence" value="ECO:0007669"/>
    <property type="project" value="InterPro"/>
</dbReference>
<evidence type="ECO:0000256" key="2">
    <source>
        <dbReference type="ARBA" id="ARBA00022617"/>
    </source>
</evidence>
<evidence type="ECO:0008006" key="9">
    <source>
        <dbReference type="Google" id="ProtNLM"/>
    </source>
</evidence>
<dbReference type="PRINTS" id="PR00385">
    <property type="entry name" value="P450"/>
</dbReference>
<dbReference type="STRING" id="98765.A0A2R6NEZ0"/>
<dbReference type="PANTHER" id="PTHR24304:SF2">
    <property type="entry name" value="24-HYDROXYCHOLESTEROL 7-ALPHA-HYDROXYLASE"/>
    <property type="match status" value="1"/>
</dbReference>
<dbReference type="SUPFAM" id="SSF48264">
    <property type="entry name" value="Cytochrome P450"/>
    <property type="match status" value="1"/>
</dbReference>
<comment type="caution">
    <text evidence="7">The sequence shown here is derived from an EMBL/GenBank/DDBJ whole genome shotgun (WGS) entry which is preliminary data.</text>
</comment>
<name>A0A2R6NEZ0_9APHY</name>
<dbReference type="InterPro" id="IPR017972">
    <property type="entry name" value="Cyt_P450_CS"/>
</dbReference>
<dbReference type="InterPro" id="IPR001128">
    <property type="entry name" value="Cyt_P450"/>
</dbReference>
<evidence type="ECO:0000256" key="3">
    <source>
        <dbReference type="ARBA" id="ARBA00022723"/>
    </source>
</evidence>
<dbReference type="Proteomes" id="UP000186601">
    <property type="component" value="Unassembled WGS sequence"/>
</dbReference>
<dbReference type="InterPro" id="IPR002401">
    <property type="entry name" value="Cyt_P450_E_grp-I"/>
</dbReference>
<accession>A0A2R6NEZ0</accession>
<dbReference type="PRINTS" id="PR00463">
    <property type="entry name" value="EP450I"/>
</dbReference>
<evidence type="ECO:0000256" key="6">
    <source>
        <dbReference type="RuleBase" id="RU000461"/>
    </source>
</evidence>
<evidence type="ECO:0000256" key="5">
    <source>
        <dbReference type="PIRSR" id="PIRSR602401-1"/>
    </source>
</evidence>
<feature type="binding site" description="axial binding residue" evidence="5">
    <location>
        <position position="441"/>
    </location>
    <ligand>
        <name>heme</name>
        <dbReference type="ChEBI" id="CHEBI:30413"/>
    </ligand>
    <ligandPart>
        <name>Fe</name>
        <dbReference type="ChEBI" id="CHEBI:18248"/>
    </ligandPart>
</feature>
<dbReference type="GO" id="GO:0020037">
    <property type="term" value="F:heme binding"/>
    <property type="evidence" value="ECO:0007669"/>
    <property type="project" value="InterPro"/>
</dbReference>
<keyword evidence="4 5" id="KW-0408">Iron</keyword>
<dbReference type="Gene3D" id="1.10.630.10">
    <property type="entry name" value="Cytochrome P450"/>
    <property type="match status" value="1"/>
</dbReference>
<dbReference type="GO" id="GO:0005506">
    <property type="term" value="F:iron ion binding"/>
    <property type="evidence" value="ECO:0007669"/>
    <property type="project" value="InterPro"/>
</dbReference>
<comment type="similarity">
    <text evidence="1 6">Belongs to the cytochrome P450 family.</text>
</comment>
<dbReference type="PANTHER" id="PTHR24304">
    <property type="entry name" value="CYTOCHROME P450 FAMILY 7"/>
    <property type="match status" value="1"/>
</dbReference>
<organism evidence="7 8">
    <name type="scientific">Hermanssonia centrifuga</name>
    <dbReference type="NCBI Taxonomy" id="98765"/>
    <lineage>
        <taxon>Eukaryota</taxon>
        <taxon>Fungi</taxon>
        <taxon>Dikarya</taxon>
        <taxon>Basidiomycota</taxon>
        <taxon>Agaricomycotina</taxon>
        <taxon>Agaricomycetes</taxon>
        <taxon>Polyporales</taxon>
        <taxon>Meruliaceae</taxon>
        <taxon>Hermanssonia</taxon>
    </lineage>
</organism>
<reference evidence="7 8" key="1">
    <citation type="submission" date="2018-02" db="EMBL/GenBank/DDBJ databases">
        <title>Genome sequence of the basidiomycete white-rot fungus Phlebia centrifuga.</title>
        <authorList>
            <person name="Granchi Z."/>
            <person name="Peng M."/>
            <person name="de Vries R.P."/>
            <person name="Hilden K."/>
            <person name="Makela M.R."/>
            <person name="Grigoriev I."/>
            <person name="Riley R."/>
        </authorList>
    </citation>
    <scope>NUCLEOTIDE SEQUENCE [LARGE SCALE GENOMIC DNA]</scope>
    <source>
        <strain evidence="7 8">FBCC195</strain>
    </source>
</reference>
<keyword evidence="6" id="KW-0560">Oxidoreductase</keyword>
<comment type="cofactor">
    <cofactor evidence="5">
        <name>heme</name>
        <dbReference type="ChEBI" id="CHEBI:30413"/>
    </cofactor>
</comment>
<keyword evidence="8" id="KW-1185">Reference proteome</keyword>
<dbReference type="GO" id="GO:0004497">
    <property type="term" value="F:monooxygenase activity"/>
    <property type="evidence" value="ECO:0007669"/>
    <property type="project" value="UniProtKB-KW"/>
</dbReference>
<sequence length="505" mass="55833">MYPLGLLPLLQAWVPEDAASKLAVAIPGVVFLVLFWSLADSNAESREEGDPECLPLSSLNTIGPFFKTRFDFLARGFQLTGQSVFQFNLLRNKVIVVSGESGRRDFFTSRGLDLTEGFKVLSGAIPMLPGITSDLQTRRIALIHKRLATAQSSDRLSHLVPEILNDAESVLRSWGTSGTIDPFTHIPALLFQTTVRCLSCHELADDVATVARLRALYDTLDTSTTPASVLLPWLPSPSMLTKLYASKKVYDIVNRAINARIQSGVSRDDTLQMLVDHEDNKLVIVGFIMGLLVAGARSTGTTASWMITCLGGHPEWQSKAKAEIQALLSEYSAETSAGSSLKEQLASIPLEAWENRMPVFEKIIRETLRMAQPHTAMRRNMGPETYINGIRVPSGAYVMYPFSDVHLNPQLYPDPWKFDPDRTESKASFGYVGWGGGKTLCLGQRLAKLQLKLITALTLLTLDLNLVDQTGRTPNPIPRPNWNDSLTCKPPKGSCLFQFQRVDQL</sequence>
<evidence type="ECO:0000256" key="4">
    <source>
        <dbReference type="ARBA" id="ARBA00023004"/>
    </source>
</evidence>
<dbReference type="OrthoDB" id="1055148at2759"/>
<dbReference type="Pfam" id="PF00067">
    <property type="entry name" value="p450"/>
    <property type="match status" value="1"/>
</dbReference>
<dbReference type="InterPro" id="IPR036396">
    <property type="entry name" value="Cyt_P450_sf"/>
</dbReference>
<dbReference type="InterPro" id="IPR050529">
    <property type="entry name" value="CYP450_sterol_14alpha_dmase"/>
</dbReference>
<keyword evidence="3 5" id="KW-0479">Metal-binding</keyword>
<proteinExistence type="inferred from homology"/>
<gene>
    <name evidence="7" type="ORF">PHLCEN_2v13530</name>
</gene>
<protein>
    <recommendedName>
        <fullName evidence="9">Cytochrome P450</fullName>
    </recommendedName>
</protein>
<evidence type="ECO:0000256" key="1">
    <source>
        <dbReference type="ARBA" id="ARBA00010617"/>
    </source>
</evidence>
<evidence type="ECO:0000313" key="7">
    <source>
        <dbReference type="EMBL" id="PSR70592.1"/>
    </source>
</evidence>
<dbReference type="PROSITE" id="PS00086">
    <property type="entry name" value="CYTOCHROME_P450"/>
    <property type="match status" value="1"/>
</dbReference>
<keyword evidence="6" id="KW-0503">Monooxygenase</keyword>